<gene>
    <name evidence="2" type="ORF">FHS76_001996</name>
</gene>
<sequence>MTKKAKGPAEAATSPSQSSTHPKQGYENMEVDSTSVQKTPEPSILDLARKANGTSTTIYALLGICRAAAEFADDQEGYLLAKEVPANLSATLKLATELTLDISEFIERVIVAEGKKC</sequence>
<evidence type="ECO:0000313" key="3">
    <source>
        <dbReference type="Proteomes" id="UP000555546"/>
    </source>
</evidence>
<dbReference type="EMBL" id="JACIJG010000006">
    <property type="protein sequence ID" value="MBB5702121.1"/>
    <property type="molecule type" value="Genomic_DNA"/>
</dbReference>
<feature type="region of interest" description="Disordered" evidence="1">
    <location>
        <begin position="1"/>
        <end position="42"/>
    </location>
</feature>
<dbReference type="Proteomes" id="UP000555546">
    <property type="component" value="Unassembled WGS sequence"/>
</dbReference>
<dbReference type="AlphaFoldDB" id="A0A7W9EMW0"/>
<evidence type="ECO:0000313" key="2">
    <source>
        <dbReference type="EMBL" id="MBB5702121.1"/>
    </source>
</evidence>
<comment type="caution">
    <text evidence="2">The sequence shown here is derived from an EMBL/GenBank/DDBJ whole genome shotgun (WGS) entry which is preliminary data.</text>
</comment>
<organism evidence="2 3">
    <name type="scientific">Brucella daejeonensis</name>
    <dbReference type="NCBI Taxonomy" id="659015"/>
    <lineage>
        <taxon>Bacteria</taxon>
        <taxon>Pseudomonadati</taxon>
        <taxon>Pseudomonadota</taxon>
        <taxon>Alphaproteobacteria</taxon>
        <taxon>Hyphomicrobiales</taxon>
        <taxon>Brucellaceae</taxon>
        <taxon>Brucella/Ochrobactrum group</taxon>
        <taxon>Brucella</taxon>
    </lineage>
</organism>
<reference evidence="2 3" key="1">
    <citation type="submission" date="2020-08" db="EMBL/GenBank/DDBJ databases">
        <title>Genomic Encyclopedia of Type Strains, Phase IV (KMG-IV): sequencing the most valuable type-strain genomes for metagenomic binning, comparative biology and taxonomic classification.</title>
        <authorList>
            <person name="Goeker M."/>
        </authorList>
    </citation>
    <scope>NUCLEOTIDE SEQUENCE [LARGE SCALE GENOMIC DNA]</scope>
    <source>
        <strain evidence="2 3">DSM 26944</strain>
    </source>
</reference>
<feature type="compositionally biased region" description="Polar residues" evidence="1">
    <location>
        <begin position="13"/>
        <end position="22"/>
    </location>
</feature>
<dbReference type="RefSeq" id="WP_235992624.1">
    <property type="nucleotide sequence ID" value="NZ_JACIJG010000006.1"/>
</dbReference>
<keyword evidence="3" id="KW-1185">Reference proteome</keyword>
<feature type="compositionally biased region" description="Polar residues" evidence="1">
    <location>
        <begin position="31"/>
        <end position="40"/>
    </location>
</feature>
<proteinExistence type="predicted"/>
<accession>A0A7W9EMW0</accession>
<evidence type="ECO:0000256" key="1">
    <source>
        <dbReference type="SAM" id="MobiDB-lite"/>
    </source>
</evidence>
<protein>
    <submittedName>
        <fullName evidence="2">Uncharacterized protein</fullName>
    </submittedName>
</protein>
<name>A0A7W9EMW0_9HYPH</name>